<name>A0A7E4VIS0_PANRE</name>
<reference evidence="2" key="1">
    <citation type="journal article" date="2013" name="Genetics">
        <title>The draft genome and transcriptome of Panagrellus redivivus are shaped by the harsh demands of a free-living lifestyle.</title>
        <authorList>
            <person name="Srinivasan J."/>
            <person name="Dillman A.R."/>
            <person name="Macchietto M.G."/>
            <person name="Heikkinen L."/>
            <person name="Lakso M."/>
            <person name="Fracchia K.M."/>
            <person name="Antoshechkin I."/>
            <person name="Mortazavi A."/>
            <person name="Wong G."/>
            <person name="Sternberg P.W."/>
        </authorList>
    </citation>
    <scope>NUCLEOTIDE SEQUENCE [LARGE SCALE GENOMIC DNA]</scope>
    <source>
        <strain evidence="2">MT8872</strain>
    </source>
</reference>
<proteinExistence type="predicted"/>
<dbReference type="AlphaFoldDB" id="A0A7E4VIS0"/>
<accession>A0A7E4VIS0</accession>
<sequence>MVQCYVAMNCKLFAFSFVCFLLNAVSGDVNGPLTPDFQNWLNNNGYKSYDYPRTDFGAKGSFGGRQSASDKINNQPVVFIHGNSDTALTTGLSSPGWEASISYFLSHGYSSAELYATSWGDNSALNAASRTHDCDTVIRIRKFLEAVIAYTNATKIDVITHSMGVTLGRKAIKGGQLKTSSKTCNLGSALTNQVDTYVGISGANYGLCNCEGGSEYIEATCSGVNGFWPGNSCGFNMLDCGGVMIPCGEPTYSSFLEDLNSDPNKEGTYIYSMYSLMDEVIMYECQVWGRPTPLIPGSTGQKTYATYGHYETKSLTADDQYNMVVNHAQF</sequence>
<dbReference type="Gene3D" id="3.40.50.1820">
    <property type="entry name" value="alpha/beta hydrolase"/>
    <property type="match status" value="1"/>
</dbReference>
<dbReference type="PANTHER" id="PTHR32015">
    <property type="entry name" value="FASTING INDUCED LIPASE"/>
    <property type="match status" value="1"/>
</dbReference>
<keyword evidence="2" id="KW-1185">Reference proteome</keyword>
<keyword evidence="1" id="KW-0732">Signal</keyword>
<dbReference type="InterPro" id="IPR029058">
    <property type="entry name" value="AB_hydrolase_fold"/>
</dbReference>
<dbReference type="PANTHER" id="PTHR32015:SF1">
    <property type="entry name" value="LIPASE"/>
    <property type="match status" value="1"/>
</dbReference>
<evidence type="ECO:0000256" key="1">
    <source>
        <dbReference type="SAM" id="SignalP"/>
    </source>
</evidence>
<dbReference type="SUPFAM" id="SSF53474">
    <property type="entry name" value="alpha/beta-Hydrolases"/>
    <property type="match status" value="1"/>
</dbReference>
<dbReference type="WBParaSite" id="Pan_g21323.t1">
    <property type="protein sequence ID" value="Pan_g21323.t1"/>
    <property type="gene ID" value="Pan_g21323"/>
</dbReference>
<organism evidence="2 3">
    <name type="scientific">Panagrellus redivivus</name>
    <name type="common">Microworm</name>
    <dbReference type="NCBI Taxonomy" id="6233"/>
    <lineage>
        <taxon>Eukaryota</taxon>
        <taxon>Metazoa</taxon>
        <taxon>Ecdysozoa</taxon>
        <taxon>Nematoda</taxon>
        <taxon>Chromadorea</taxon>
        <taxon>Rhabditida</taxon>
        <taxon>Tylenchina</taxon>
        <taxon>Panagrolaimomorpha</taxon>
        <taxon>Panagrolaimoidea</taxon>
        <taxon>Panagrolaimidae</taxon>
        <taxon>Panagrellus</taxon>
    </lineage>
</organism>
<feature type="chain" id="PRO_5028800759" evidence="1">
    <location>
        <begin position="28"/>
        <end position="330"/>
    </location>
</feature>
<evidence type="ECO:0000313" key="3">
    <source>
        <dbReference type="WBParaSite" id="Pan_g21323.t1"/>
    </source>
</evidence>
<dbReference type="Proteomes" id="UP000492821">
    <property type="component" value="Unassembled WGS sequence"/>
</dbReference>
<feature type="signal peptide" evidence="1">
    <location>
        <begin position="1"/>
        <end position="27"/>
    </location>
</feature>
<dbReference type="InterPro" id="IPR002918">
    <property type="entry name" value="Lipase_EstA/Esterase_EstB"/>
</dbReference>
<reference evidence="3" key="2">
    <citation type="submission" date="2020-10" db="UniProtKB">
        <authorList>
            <consortium name="WormBaseParasite"/>
        </authorList>
    </citation>
    <scope>IDENTIFICATION</scope>
</reference>
<dbReference type="FunFam" id="3.40.50.1820:FF:000191">
    <property type="entry name" value="LIPaSe related"/>
    <property type="match status" value="1"/>
</dbReference>
<dbReference type="GO" id="GO:0016298">
    <property type="term" value="F:lipase activity"/>
    <property type="evidence" value="ECO:0007669"/>
    <property type="project" value="TreeGrafter"/>
</dbReference>
<dbReference type="Pfam" id="PF01674">
    <property type="entry name" value="Lipase_2"/>
    <property type="match status" value="1"/>
</dbReference>
<dbReference type="GO" id="GO:0016042">
    <property type="term" value="P:lipid catabolic process"/>
    <property type="evidence" value="ECO:0007669"/>
    <property type="project" value="InterPro"/>
</dbReference>
<evidence type="ECO:0000313" key="2">
    <source>
        <dbReference type="Proteomes" id="UP000492821"/>
    </source>
</evidence>
<protein>
    <submittedName>
        <fullName evidence="3">Lipase</fullName>
    </submittedName>
</protein>